<reference evidence="2 4" key="1">
    <citation type="submission" date="2020-07" db="EMBL/GenBank/DDBJ databases">
        <title>Sequencing the genomes of 1000 actinobacteria strains.</title>
        <authorList>
            <person name="Klenk H.-P."/>
        </authorList>
    </citation>
    <scope>NUCLEOTIDE SEQUENCE [LARGE SCALE GENOMIC DNA]</scope>
    <source>
        <strain evidence="2 4">DSM 21350</strain>
    </source>
</reference>
<feature type="compositionally biased region" description="Low complexity" evidence="1">
    <location>
        <begin position="1"/>
        <end position="17"/>
    </location>
</feature>
<evidence type="ECO:0000313" key="4">
    <source>
        <dbReference type="Proteomes" id="UP000535511"/>
    </source>
</evidence>
<evidence type="ECO:0000256" key="1">
    <source>
        <dbReference type="SAM" id="MobiDB-lite"/>
    </source>
</evidence>
<feature type="region of interest" description="Disordered" evidence="1">
    <location>
        <begin position="1"/>
        <end position="26"/>
    </location>
</feature>
<evidence type="ECO:0000313" key="2">
    <source>
        <dbReference type="EMBL" id="NYD39930.1"/>
    </source>
</evidence>
<keyword evidence="4" id="KW-1185">Reference proteome</keyword>
<proteinExistence type="predicted"/>
<dbReference type="Proteomes" id="UP000535511">
    <property type="component" value="Unassembled WGS sequence"/>
</dbReference>
<comment type="caution">
    <text evidence="2">The sequence shown here is derived from an EMBL/GenBank/DDBJ whole genome shotgun (WGS) entry which is preliminary data.</text>
</comment>
<gene>
    <name evidence="2" type="ORF">BJZ21_000013</name>
    <name evidence="3" type="ORF">BJZ21_004045</name>
</gene>
<protein>
    <submittedName>
        <fullName evidence="2">Uncharacterized protein</fullName>
    </submittedName>
</protein>
<organism evidence="2 4">
    <name type="scientific">Nocardioides panaciterrulae</name>
    <dbReference type="NCBI Taxonomy" id="661492"/>
    <lineage>
        <taxon>Bacteria</taxon>
        <taxon>Bacillati</taxon>
        <taxon>Actinomycetota</taxon>
        <taxon>Actinomycetes</taxon>
        <taxon>Propionibacteriales</taxon>
        <taxon>Nocardioidaceae</taxon>
        <taxon>Nocardioides</taxon>
    </lineage>
</organism>
<dbReference type="RefSeq" id="WP_179661883.1">
    <property type="nucleotide sequence ID" value="NZ_JACCBG010000001.1"/>
</dbReference>
<name>A0A7Y9E2P0_9ACTN</name>
<dbReference type="AlphaFoldDB" id="A0A7Y9E2P0"/>
<accession>A0A7Y9E2P0</accession>
<dbReference type="EMBL" id="JACCBG010000001">
    <property type="protein sequence ID" value="NYD43962.1"/>
    <property type="molecule type" value="Genomic_DNA"/>
</dbReference>
<dbReference type="EMBL" id="JACCBG010000001">
    <property type="protein sequence ID" value="NYD39930.1"/>
    <property type="molecule type" value="Genomic_DNA"/>
</dbReference>
<sequence>MSHQPTTQQPPAAPETQVSGRRSVSPGDVVLRAIRTHADYEVADIDTDGPDRCTCGAGLEWSRYASIDEVHQEHQADAILAALLREVLA</sequence>
<evidence type="ECO:0000313" key="3">
    <source>
        <dbReference type="EMBL" id="NYD43962.1"/>
    </source>
</evidence>